<evidence type="ECO:0000256" key="1">
    <source>
        <dbReference type="SAM" id="MobiDB-lite"/>
    </source>
</evidence>
<dbReference type="EMBL" id="ML213597">
    <property type="protein sequence ID" value="TFK40154.1"/>
    <property type="molecule type" value="Genomic_DNA"/>
</dbReference>
<accession>A0A5C3M3Z7</accession>
<organism evidence="3 4">
    <name type="scientific">Crucibulum laeve</name>
    <dbReference type="NCBI Taxonomy" id="68775"/>
    <lineage>
        <taxon>Eukaryota</taxon>
        <taxon>Fungi</taxon>
        <taxon>Dikarya</taxon>
        <taxon>Basidiomycota</taxon>
        <taxon>Agaricomycotina</taxon>
        <taxon>Agaricomycetes</taxon>
        <taxon>Agaricomycetidae</taxon>
        <taxon>Agaricales</taxon>
        <taxon>Agaricineae</taxon>
        <taxon>Nidulariaceae</taxon>
        <taxon>Crucibulum</taxon>
    </lineage>
</organism>
<protein>
    <recommendedName>
        <fullName evidence="2">DUF7082 domain-containing protein</fullName>
    </recommendedName>
</protein>
<keyword evidence="4" id="KW-1185">Reference proteome</keyword>
<feature type="compositionally biased region" description="Low complexity" evidence="1">
    <location>
        <begin position="174"/>
        <end position="185"/>
    </location>
</feature>
<dbReference type="AlphaFoldDB" id="A0A5C3M3Z7"/>
<dbReference type="PANTHER" id="PTHR39463">
    <property type="entry name" value="MEDUSA"/>
    <property type="match status" value="1"/>
</dbReference>
<dbReference type="PANTHER" id="PTHR39463:SF1">
    <property type="entry name" value="MEDUSA"/>
    <property type="match status" value="1"/>
</dbReference>
<feature type="region of interest" description="Disordered" evidence="1">
    <location>
        <begin position="395"/>
        <end position="429"/>
    </location>
</feature>
<dbReference type="InterPro" id="IPR055509">
    <property type="entry name" value="DUF7082"/>
</dbReference>
<feature type="domain" description="DUF7082" evidence="2">
    <location>
        <begin position="233"/>
        <end position="384"/>
    </location>
</feature>
<dbReference type="Proteomes" id="UP000308652">
    <property type="component" value="Unassembled WGS sequence"/>
</dbReference>
<sequence length="535" mass="59682">MYPYDSEPGYQTKSEPDDLVTQSLQHFTSCETLDSNMFMPLPPAFSLCMMENWAYHYNSTSHNGWVKVLSHFPQKGPQGAQLTVNIEFRPMKIRTQLRLVMGNLALSTMINDLNKPNQWQLQAIVPPYDVRLTENTVPVAVQVLDSTSIIIDAATFGSFLYTHSERSCPGPVISSKQPSMQMSSSRNANEHQPPKSSLSPTPTQALAPTLVRRSKSGDMTANLPPGTSLPAPSLKLKSSLKSLCMNWRQAEVNAGRRLVRFCKIHEDTNLVVSCEAVMPDEYSAHDTVVSCILSRANSEYYITSVDVIYLLERLTGQLFLVEEKNRIRRNLEGLRPETVSRNSSNLPDLFAHIMDLPDPKPRNIEKDLKVFKWELLGQALEKILSKYVCVPNGENPASGSNLSDTSSSDSETTPQLPYSPSDEQDSTFHPVSYAHPTLFEDTEMSTLQPVLVSNTPAPTMEDCAGWLSHLNDNSTGIDSVMPAIYSDVDLGLDMYSTYLQAAYVTGTDIVDKGDNLNFAELSDTYFNHDQFTLHY</sequence>
<evidence type="ECO:0000313" key="4">
    <source>
        <dbReference type="Proteomes" id="UP000308652"/>
    </source>
</evidence>
<evidence type="ECO:0000313" key="3">
    <source>
        <dbReference type="EMBL" id="TFK40154.1"/>
    </source>
</evidence>
<feature type="compositionally biased region" description="Low complexity" evidence="1">
    <location>
        <begin position="398"/>
        <end position="413"/>
    </location>
</feature>
<feature type="region of interest" description="Disordered" evidence="1">
    <location>
        <begin position="170"/>
        <end position="204"/>
    </location>
</feature>
<dbReference type="STRING" id="68775.A0A5C3M3Z7"/>
<dbReference type="OrthoDB" id="1751210at2759"/>
<dbReference type="Pfam" id="PF23305">
    <property type="entry name" value="DUF7082"/>
    <property type="match status" value="1"/>
</dbReference>
<dbReference type="GO" id="GO:0005634">
    <property type="term" value="C:nucleus"/>
    <property type="evidence" value="ECO:0007669"/>
    <property type="project" value="TreeGrafter"/>
</dbReference>
<gene>
    <name evidence="3" type="ORF">BDQ12DRAFT_664661</name>
</gene>
<name>A0A5C3M3Z7_9AGAR</name>
<feature type="compositionally biased region" description="Polar residues" evidence="1">
    <location>
        <begin position="194"/>
        <end position="204"/>
    </location>
</feature>
<evidence type="ECO:0000259" key="2">
    <source>
        <dbReference type="Pfam" id="PF23305"/>
    </source>
</evidence>
<reference evidence="3 4" key="1">
    <citation type="journal article" date="2019" name="Nat. Ecol. Evol.">
        <title>Megaphylogeny resolves global patterns of mushroom evolution.</title>
        <authorList>
            <person name="Varga T."/>
            <person name="Krizsan K."/>
            <person name="Foldi C."/>
            <person name="Dima B."/>
            <person name="Sanchez-Garcia M."/>
            <person name="Sanchez-Ramirez S."/>
            <person name="Szollosi G.J."/>
            <person name="Szarkandi J.G."/>
            <person name="Papp V."/>
            <person name="Albert L."/>
            <person name="Andreopoulos W."/>
            <person name="Angelini C."/>
            <person name="Antonin V."/>
            <person name="Barry K.W."/>
            <person name="Bougher N.L."/>
            <person name="Buchanan P."/>
            <person name="Buyck B."/>
            <person name="Bense V."/>
            <person name="Catcheside P."/>
            <person name="Chovatia M."/>
            <person name="Cooper J."/>
            <person name="Damon W."/>
            <person name="Desjardin D."/>
            <person name="Finy P."/>
            <person name="Geml J."/>
            <person name="Haridas S."/>
            <person name="Hughes K."/>
            <person name="Justo A."/>
            <person name="Karasinski D."/>
            <person name="Kautmanova I."/>
            <person name="Kiss B."/>
            <person name="Kocsube S."/>
            <person name="Kotiranta H."/>
            <person name="LaButti K.M."/>
            <person name="Lechner B.E."/>
            <person name="Liimatainen K."/>
            <person name="Lipzen A."/>
            <person name="Lukacs Z."/>
            <person name="Mihaltcheva S."/>
            <person name="Morgado L.N."/>
            <person name="Niskanen T."/>
            <person name="Noordeloos M.E."/>
            <person name="Ohm R.A."/>
            <person name="Ortiz-Santana B."/>
            <person name="Ovrebo C."/>
            <person name="Racz N."/>
            <person name="Riley R."/>
            <person name="Savchenko A."/>
            <person name="Shiryaev A."/>
            <person name="Soop K."/>
            <person name="Spirin V."/>
            <person name="Szebenyi C."/>
            <person name="Tomsovsky M."/>
            <person name="Tulloss R.E."/>
            <person name="Uehling J."/>
            <person name="Grigoriev I.V."/>
            <person name="Vagvolgyi C."/>
            <person name="Papp T."/>
            <person name="Martin F.M."/>
            <person name="Miettinen O."/>
            <person name="Hibbett D.S."/>
            <person name="Nagy L.G."/>
        </authorList>
    </citation>
    <scope>NUCLEOTIDE SEQUENCE [LARGE SCALE GENOMIC DNA]</scope>
    <source>
        <strain evidence="3 4">CBS 166.37</strain>
    </source>
</reference>
<proteinExistence type="predicted"/>